<dbReference type="AlphaFoldDB" id="A0A2A5WT41"/>
<dbReference type="EMBL" id="NTKD01000024">
    <property type="protein sequence ID" value="PDH39433.1"/>
    <property type="molecule type" value="Genomic_DNA"/>
</dbReference>
<dbReference type="PANTHER" id="PTHR38036">
    <property type="entry name" value="UPF0250 PROTEIN YBED"/>
    <property type="match status" value="1"/>
</dbReference>
<dbReference type="PANTHER" id="PTHR38036:SF1">
    <property type="entry name" value="UPF0250 PROTEIN YBED"/>
    <property type="match status" value="1"/>
</dbReference>
<comment type="similarity">
    <text evidence="1 2">Belongs to the UPF0250 family.</text>
</comment>
<evidence type="ECO:0000313" key="4">
    <source>
        <dbReference type="Proteomes" id="UP000219327"/>
    </source>
</evidence>
<accession>A0A2A5WT41</accession>
<reference evidence="3 4" key="1">
    <citation type="submission" date="2017-08" db="EMBL/GenBank/DDBJ databases">
        <title>Fine stratification of microbial communities through a metagenomic profile of the photic zone.</title>
        <authorList>
            <person name="Haro-Moreno J.M."/>
            <person name="Lopez-Perez M."/>
            <person name="De La Torre J."/>
            <person name="Picazo A."/>
            <person name="Camacho A."/>
            <person name="Rodriguez-Valera F."/>
        </authorList>
    </citation>
    <scope>NUCLEOTIDE SEQUENCE [LARGE SCALE GENOMIC DNA]</scope>
    <source>
        <strain evidence="3">MED-G24</strain>
    </source>
</reference>
<evidence type="ECO:0000256" key="2">
    <source>
        <dbReference type="HAMAP-Rule" id="MF_00659"/>
    </source>
</evidence>
<dbReference type="Proteomes" id="UP000219327">
    <property type="component" value="Unassembled WGS sequence"/>
</dbReference>
<comment type="caution">
    <text evidence="3">The sequence shown here is derived from an EMBL/GenBank/DDBJ whole genome shotgun (WGS) entry which is preliminary data.</text>
</comment>
<gene>
    <name evidence="3" type="ORF">CNE99_05575</name>
</gene>
<name>A0A2A5WT41_9GAMM</name>
<dbReference type="SUPFAM" id="SSF117991">
    <property type="entry name" value="YbeD/HP0495-like"/>
    <property type="match status" value="1"/>
</dbReference>
<dbReference type="Pfam" id="PF04359">
    <property type="entry name" value="DUF493"/>
    <property type="match status" value="1"/>
</dbReference>
<proteinExistence type="inferred from homology"/>
<sequence>MTQEPKITFPCDYPIKVIGDGIDGLSDLVLNIASRYDDTLTADKLSERESRQGNYRSITIRFRATGEDQLASLFSALKKHDAVRMVL</sequence>
<protein>
    <recommendedName>
        <fullName evidence="2">UPF0250 protein CNE99_05575</fullName>
    </recommendedName>
</protein>
<dbReference type="InterPro" id="IPR007454">
    <property type="entry name" value="UPF0250_YbeD-like"/>
</dbReference>
<dbReference type="HAMAP" id="MF_00659">
    <property type="entry name" value="UPF0250"/>
    <property type="match status" value="1"/>
</dbReference>
<dbReference type="GO" id="GO:0005829">
    <property type="term" value="C:cytosol"/>
    <property type="evidence" value="ECO:0007669"/>
    <property type="project" value="TreeGrafter"/>
</dbReference>
<dbReference type="Gene3D" id="3.30.70.260">
    <property type="match status" value="1"/>
</dbReference>
<organism evidence="3 4">
    <name type="scientific">OM182 bacterium MED-G24</name>
    <dbReference type="NCBI Taxonomy" id="1986255"/>
    <lineage>
        <taxon>Bacteria</taxon>
        <taxon>Pseudomonadati</taxon>
        <taxon>Pseudomonadota</taxon>
        <taxon>Gammaproteobacteria</taxon>
        <taxon>OMG group</taxon>
        <taxon>OM182 clade</taxon>
    </lineage>
</organism>
<evidence type="ECO:0000313" key="3">
    <source>
        <dbReference type="EMBL" id="PDH39433.1"/>
    </source>
</evidence>
<evidence type="ECO:0000256" key="1">
    <source>
        <dbReference type="ARBA" id="ARBA00008460"/>
    </source>
</evidence>
<dbReference type="InterPro" id="IPR027471">
    <property type="entry name" value="YbeD-like_sf"/>
</dbReference>